<protein>
    <submittedName>
        <fullName evidence="3">Response regulator</fullName>
    </submittedName>
</protein>
<dbReference type="InterPro" id="IPR011006">
    <property type="entry name" value="CheY-like_superfamily"/>
</dbReference>
<dbReference type="Gene3D" id="3.30.450.20">
    <property type="entry name" value="PAS domain"/>
    <property type="match status" value="1"/>
</dbReference>
<organism evidence="3 4">
    <name type="scientific">Methylobacterium adhaesivum</name>
    <dbReference type="NCBI Taxonomy" id="333297"/>
    <lineage>
        <taxon>Bacteria</taxon>
        <taxon>Pseudomonadati</taxon>
        <taxon>Pseudomonadota</taxon>
        <taxon>Alphaproteobacteria</taxon>
        <taxon>Hyphomicrobiales</taxon>
        <taxon>Methylobacteriaceae</taxon>
        <taxon>Methylobacterium</taxon>
    </lineage>
</organism>
<dbReference type="SUPFAM" id="SSF55874">
    <property type="entry name" value="ATPase domain of HSP90 chaperone/DNA topoisomerase II/histidine kinase"/>
    <property type="match status" value="1"/>
</dbReference>
<name>A0ABT8BKD6_9HYPH</name>
<evidence type="ECO:0000313" key="3">
    <source>
        <dbReference type="EMBL" id="MDN3591995.1"/>
    </source>
</evidence>
<dbReference type="PROSITE" id="PS50110">
    <property type="entry name" value="RESPONSE_REGULATORY"/>
    <property type="match status" value="1"/>
</dbReference>
<comment type="caution">
    <text evidence="1">Lacks conserved residue(s) required for the propagation of feature annotation.</text>
</comment>
<evidence type="ECO:0000259" key="2">
    <source>
        <dbReference type="PROSITE" id="PS50110"/>
    </source>
</evidence>
<dbReference type="RefSeq" id="WP_238228390.1">
    <property type="nucleotide sequence ID" value="NZ_BPQD01000045.1"/>
</dbReference>
<reference evidence="4" key="1">
    <citation type="journal article" date="2019" name="Int. J. Syst. Evol. Microbiol.">
        <title>The Global Catalogue of Microorganisms (GCM) 10K type strain sequencing project: providing services to taxonomists for standard genome sequencing and annotation.</title>
        <authorList>
            <consortium name="The Broad Institute Genomics Platform"/>
            <consortium name="The Broad Institute Genome Sequencing Center for Infectious Disease"/>
            <person name="Wu L."/>
            <person name="Ma J."/>
        </authorList>
    </citation>
    <scope>NUCLEOTIDE SEQUENCE [LARGE SCALE GENOMIC DNA]</scope>
    <source>
        <strain evidence="4">CECT 7069</strain>
    </source>
</reference>
<accession>A0ABT8BKD6</accession>
<dbReference type="Gene3D" id="3.40.50.2300">
    <property type="match status" value="1"/>
</dbReference>
<proteinExistence type="predicted"/>
<evidence type="ECO:0000256" key="1">
    <source>
        <dbReference type="PROSITE-ProRule" id="PRU00169"/>
    </source>
</evidence>
<comment type="caution">
    <text evidence="3">The sequence shown here is derived from an EMBL/GenBank/DDBJ whole genome shotgun (WGS) entry which is preliminary data.</text>
</comment>
<keyword evidence="4" id="KW-1185">Reference proteome</keyword>
<evidence type="ECO:0000313" key="4">
    <source>
        <dbReference type="Proteomes" id="UP001224644"/>
    </source>
</evidence>
<feature type="domain" description="Response regulatory" evidence="2">
    <location>
        <begin position="640"/>
        <end position="758"/>
    </location>
</feature>
<dbReference type="EMBL" id="JAUFPX010000015">
    <property type="protein sequence ID" value="MDN3591995.1"/>
    <property type="molecule type" value="Genomic_DNA"/>
</dbReference>
<sequence length="758" mass="80622">MSHGPFSSFRSLLLVLLASAAALGGLPLLILDPGPSGFQPCCEADLRIRTSSIAERIDQALRSVERDLGLVTESLAIHPPERDADGADRLLVAWRRLRPEYADLLFTDRAGRILAAAHPRIIGADVSGSRWFARAQAGSVIGEAPAESQTGTASARNIIVAAPVREGGSAIGVAAVQLAPDWIDGVVAEARRVQPDANHRLSISVLNGTGHVLHKSGPDVRGPEFSATVGDVNRGGVGWLVTVRIPEPAAPTSPALALLCAIVLAAAAGYLIGGRLKRSLDVAEALCGRADTTPPACWPLTRDLHHLTATIRSEIERSLVRERLLRETRAALARSRDRIQASRVLSGSTCWEIDLATGQVVWTDGDGAQAERVCVLDDILVHIEPADHAVIHRALREVHAQSGTVREMVVRTRAGTQRISGRLLALRISKMAGPNSSRLYALSRASIEPAVSGPSSVPTLRHAEHWIAPSMLRRTAELASGDASVDGGTISAATSDALFANDFASALDRIVTFLRGATPAATSIAVSLDADLPPLCCQRSVLALLLFNLLGASGDTEDTDGSVTLRIEAGRRNQEDGIHVSVSAGCDLSIGEGMRATRFLVDELGGGIEVGGHPYGCAVTVWLPMRPLQVDLRTTTRLDSILVLEPDPALRDGLTRMLTDLGCEITSVRDTGRAAALMATDRLFDLILCSHALPATDRSQLAAIAALQEPRIRLLTTTTRDTHRTDVRHPNVVFRAPSDPDLVRASAEWSPPSKARAA</sequence>
<dbReference type="InterPro" id="IPR036890">
    <property type="entry name" value="HATPase_C_sf"/>
</dbReference>
<dbReference type="Proteomes" id="UP001224644">
    <property type="component" value="Unassembled WGS sequence"/>
</dbReference>
<gene>
    <name evidence="3" type="ORF">QWZ12_15455</name>
</gene>
<dbReference type="InterPro" id="IPR001789">
    <property type="entry name" value="Sig_transdc_resp-reg_receiver"/>
</dbReference>
<dbReference type="SUPFAM" id="SSF52172">
    <property type="entry name" value="CheY-like"/>
    <property type="match status" value="1"/>
</dbReference>